<dbReference type="Proteomes" id="UP001500177">
    <property type="component" value="Unassembled WGS sequence"/>
</dbReference>
<comment type="caution">
    <text evidence="1">The sequence shown here is derived from an EMBL/GenBank/DDBJ whole genome shotgun (WGS) entry which is preliminary data.</text>
</comment>
<dbReference type="RefSeq" id="WP_173156962.1">
    <property type="nucleotide sequence ID" value="NZ_BAAALX010000020.1"/>
</dbReference>
<evidence type="ECO:0008006" key="3">
    <source>
        <dbReference type="Google" id="ProtNLM"/>
    </source>
</evidence>
<sequence>MADFRRARGVYVLYNDINVYYVGLATSQRGIGGRLHDHLNDEHWAGWNRFSWFAFDGPDDDTVLDSDGVVRVVQTYTSVELDAPVLIRDLEALLLAVTKPMGNISSTNFSEAKEWLQVATETPKLKTFDDLREKLDVD</sequence>
<dbReference type="CDD" id="cd00719">
    <property type="entry name" value="GIY-YIG_SF"/>
    <property type="match status" value="1"/>
</dbReference>
<accession>A0ABP4LKK5</accession>
<protein>
    <recommendedName>
        <fullName evidence="3">GIY-YIG nuclease family protein</fullName>
    </recommendedName>
</protein>
<reference evidence="2" key="1">
    <citation type="journal article" date="2019" name="Int. J. Syst. Evol. Microbiol.">
        <title>The Global Catalogue of Microorganisms (GCM) 10K type strain sequencing project: providing services to taxonomists for standard genome sequencing and annotation.</title>
        <authorList>
            <consortium name="The Broad Institute Genomics Platform"/>
            <consortium name="The Broad Institute Genome Sequencing Center for Infectious Disease"/>
            <person name="Wu L."/>
            <person name="Ma J."/>
        </authorList>
    </citation>
    <scope>NUCLEOTIDE SEQUENCE [LARGE SCALE GENOMIC DNA]</scope>
    <source>
        <strain evidence="2">JCM 13318</strain>
    </source>
</reference>
<evidence type="ECO:0000313" key="1">
    <source>
        <dbReference type="EMBL" id="GAA1526084.1"/>
    </source>
</evidence>
<proteinExistence type="predicted"/>
<dbReference type="EMBL" id="BAAALX010000020">
    <property type="protein sequence ID" value="GAA1526084.1"/>
    <property type="molecule type" value="Genomic_DNA"/>
</dbReference>
<name>A0ABP4LKK5_9MICO</name>
<evidence type="ECO:0000313" key="2">
    <source>
        <dbReference type="Proteomes" id="UP001500177"/>
    </source>
</evidence>
<keyword evidence="2" id="KW-1185">Reference proteome</keyword>
<organism evidence="1 2">
    <name type="scientific">Brevibacterium permense</name>
    <dbReference type="NCBI Taxonomy" id="234834"/>
    <lineage>
        <taxon>Bacteria</taxon>
        <taxon>Bacillati</taxon>
        <taxon>Actinomycetota</taxon>
        <taxon>Actinomycetes</taxon>
        <taxon>Micrococcales</taxon>
        <taxon>Brevibacteriaceae</taxon>
        <taxon>Brevibacterium</taxon>
    </lineage>
</organism>
<gene>
    <name evidence="1" type="ORF">GCM10009690_31680</name>
</gene>